<organism evidence="1 2">
    <name type="scientific">Oculimacula yallundae</name>
    <dbReference type="NCBI Taxonomy" id="86028"/>
    <lineage>
        <taxon>Eukaryota</taxon>
        <taxon>Fungi</taxon>
        <taxon>Dikarya</taxon>
        <taxon>Ascomycota</taxon>
        <taxon>Pezizomycotina</taxon>
        <taxon>Leotiomycetes</taxon>
        <taxon>Helotiales</taxon>
        <taxon>Ploettnerulaceae</taxon>
        <taxon>Oculimacula</taxon>
    </lineage>
</organism>
<accession>A0ABR4CYV6</accession>
<protein>
    <submittedName>
        <fullName evidence="1">Uncharacterized protein</fullName>
    </submittedName>
</protein>
<comment type="caution">
    <text evidence="1">The sequence shown here is derived from an EMBL/GenBank/DDBJ whole genome shotgun (WGS) entry which is preliminary data.</text>
</comment>
<evidence type="ECO:0000313" key="1">
    <source>
        <dbReference type="EMBL" id="KAL2075052.1"/>
    </source>
</evidence>
<dbReference type="PANTHER" id="PTHR40788:SF2">
    <property type="entry name" value="CLR5 DOMAIN-CONTAINING PROTEIN"/>
    <property type="match status" value="1"/>
</dbReference>
<proteinExistence type="predicted"/>
<evidence type="ECO:0000313" key="2">
    <source>
        <dbReference type="Proteomes" id="UP001595075"/>
    </source>
</evidence>
<sequence length="278" mass="32119">MELIRLFGKMGRAQMEFMDQMDSVLKSIVPLTMPADGKFNYPTDKKRTKENHEAMIKAEANLDNFWAKFDRNYKRLTRKTIDTAMGDHISKHRGKLPERTPPWVEPIKEMKSTKVAFEPQSWDDSPDTKIEIKSKRKRKTRGVAQPEVEAAPELSKLSLAEAPSVQEDNQPIFKVNSAALKVFNILFYTPNQTNRPGEIPWRDFLQAMASTGFAIQKLYGSIWQFTPTTLDVERSIQFHEPHPGVKLPYTWARRIGRRLTLAYGWRGDMFELDEGSKQ</sequence>
<name>A0ABR4CYV6_9HELO</name>
<dbReference type="PANTHER" id="PTHR40788">
    <property type="entry name" value="CLR5 DOMAIN-CONTAINING PROTEIN-RELATED"/>
    <property type="match status" value="1"/>
</dbReference>
<keyword evidence="2" id="KW-1185">Reference proteome</keyword>
<dbReference type="Proteomes" id="UP001595075">
    <property type="component" value="Unassembled WGS sequence"/>
</dbReference>
<dbReference type="EMBL" id="JAZHXI010000002">
    <property type="protein sequence ID" value="KAL2075052.1"/>
    <property type="molecule type" value="Genomic_DNA"/>
</dbReference>
<reference evidence="1 2" key="1">
    <citation type="journal article" date="2024" name="Commun. Biol.">
        <title>Comparative genomic analysis of thermophilic fungi reveals convergent evolutionary adaptations and gene losses.</title>
        <authorList>
            <person name="Steindorff A.S."/>
            <person name="Aguilar-Pontes M.V."/>
            <person name="Robinson A.J."/>
            <person name="Andreopoulos B."/>
            <person name="LaButti K."/>
            <person name="Kuo A."/>
            <person name="Mondo S."/>
            <person name="Riley R."/>
            <person name="Otillar R."/>
            <person name="Haridas S."/>
            <person name="Lipzen A."/>
            <person name="Grimwood J."/>
            <person name="Schmutz J."/>
            <person name="Clum A."/>
            <person name="Reid I.D."/>
            <person name="Moisan M.C."/>
            <person name="Butler G."/>
            <person name="Nguyen T.T.M."/>
            <person name="Dewar K."/>
            <person name="Conant G."/>
            <person name="Drula E."/>
            <person name="Henrissat B."/>
            <person name="Hansel C."/>
            <person name="Singer S."/>
            <person name="Hutchinson M.I."/>
            <person name="de Vries R.P."/>
            <person name="Natvig D.O."/>
            <person name="Powell A.J."/>
            <person name="Tsang A."/>
            <person name="Grigoriev I.V."/>
        </authorList>
    </citation>
    <scope>NUCLEOTIDE SEQUENCE [LARGE SCALE GENOMIC DNA]</scope>
    <source>
        <strain evidence="1 2">CBS 494.80</strain>
    </source>
</reference>
<gene>
    <name evidence="1" type="ORF">VTL71DRAFT_8832</name>
</gene>